<dbReference type="OrthoDB" id="5144161at2759"/>
<gene>
    <name evidence="2" type="ORF">VFPPC_09560</name>
</gene>
<name>A0A179F907_METCM</name>
<feature type="compositionally biased region" description="Polar residues" evidence="1">
    <location>
        <begin position="1"/>
        <end position="26"/>
    </location>
</feature>
<dbReference type="AlphaFoldDB" id="A0A179F907"/>
<evidence type="ECO:0000256" key="1">
    <source>
        <dbReference type="SAM" id="MobiDB-lite"/>
    </source>
</evidence>
<reference evidence="2 3" key="1">
    <citation type="journal article" date="2016" name="PLoS Pathog.">
        <title>Biosynthesis of antibiotic leucinostatins in bio-control fungus Purpureocillium lilacinum and their inhibition on phytophthora revealed by genome mining.</title>
        <authorList>
            <person name="Wang G."/>
            <person name="Liu Z."/>
            <person name="Lin R."/>
            <person name="Li E."/>
            <person name="Mao Z."/>
            <person name="Ling J."/>
            <person name="Yang Y."/>
            <person name="Yin W.B."/>
            <person name="Xie B."/>
        </authorList>
    </citation>
    <scope>NUCLEOTIDE SEQUENCE [LARGE SCALE GENOMIC DNA]</scope>
    <source>
        <strain evidence="2">170</strain>
    </source>
</reference>
<evidence type="ECO:0000313" key="3">
    <source>
        <dbReference type="Proteomes" id="UP000078397"/>
    </source>
</evidence>
<dbReference type="Proteomes" id="UP000078397">
    <property type="component" value="Unassembled WGS sequence"/>
</dbReference>
<feature type="region of interest" description="Disordered" evidence="1">
    <location>
        <begin position="1"/>
        <end position="41"/>
    </location>
</feature>
<protein>
    <submittedName>
        <fullName evidence="2">Uncharacterized protein</fullName>
    </submittedName>
</protein>
<comment type="caution">
    <text evidence="2">The sequence shown here is derived from an EMBL/GenBank/DDBJ whole genome shotgun (WGS) entry which is preliminary data.</text>
</comment>
<evidence type="ECO:0000313" key="2">
    <source>
        <dbReference type="EMBL" id="OAQ61771.1"/>
    </source>
</evidence>
<dbReference type="RefSeq" id="XP_018139475.1">
    <property type="nucleotide sequence ID" value="XM_018288079.1"/>
</dbReference>
<accession>A0A179F907</accession>
<keyword evidence="3" id="KW-1185">Reference proteome</keyword>
<sequence>MTDNAMDATSSASNAQPDSTAETSNKPTEEPTLIEPQQTPSVKHNLKDPIVFNTPLGIQILYSKSIQEYWIPSNGQFTSLIKIDKKQITKTEARQFLATIKTWDDIVTNLPKQFPNIKPSPNEQLLPSALVVFNALHDSIRVKRNEQDSGLAQFYFDKLKLGGKQSKTLIPLCRPDFDYACRCLQLETYGPVAYCRNCTSYRVREGDGYRLISMVGVLTFRMDMACAIYALCCEGTGTVVVDAAFRTFCELLPFANLGGIPAPREVVVTWLMRDSLFIGRPGSPAVSWGSMFCDMRVPGQVEGGRMSRQFGVGDAVGLARLGLAVATLGMIS</sequence>
<dbReference type="GeneID" id="28852073"/>
<dbReference type="EMBL" id="LSBJ02000007">
    <property type="protein sequence ID" value="OAQ61771.1"/>
    <property type="molecule type" value="Genomic_DNA"/>
</dbReference>
<dbReference type="KEGG" id="pchm:VFPPC_09560"/>
<organism evidence="2 3">
    <name type="scientific">Pochonia chlamydosporia 170</name>
    <dbReference type="NCBI Taxonomy" id="1380566"/>
    <lineage>
        <taxon>Eukaryota</taxon>
        <taxon>Fungi</taxon>
        <taxon>Dikarya</taxon>
        <taxon>Ascomycota</taxon>
        <taxon>Pezizomycotina</taxon>
        <taxon>Sordariomycetes</taxon>
        <taxon>Hypocreomycetidae</taxon>
        <taxon>Hypocreales</taxon>
        <taxon>Clavicipitaceae</taxon>
        <taxon>Pochonia</taxon>
    </lineage>
</organism>
<proteinExistence type="predicted"/>